<dbReference type="AlphaFoldDB" id="A0A8T9C5T2"/>
<keyword evidence="2" id="KW-0472">Membrane</keyword>
<organism evidence="3 4">
    <name type="scientific">Lachnellula suecica</name>
    <dbReference type="NCBI Taxonomy" id="602035"/>
    <lineage>
        <taxon>Eukaryota</taxon>
        <taxon>Fungi</taxon>
        <taxon>Dikarya</taxon>
        <taxon>Ascomycota</taxon>
        <taxon>Pezizomycotina</taxon>
        <taxon>Leotiomycetes</taxon>
        <taxon>Helotiales</taxon>
        <taxon>Lachnaceae</taxon>
        <taxon>Lachnellula</taxon>
    </lineage>
</organism>
<dbReference type="OrthoDB" id="2603at2759"/>
<evidence type="ECO:0000256" key="2">
    <source>
        <dbReference type="SAM" id="Phobius"/>
    </source>
</evidence>
<feature type="transmembrane region" description="Helical" evidence="2">
    <location>
        <begin position="315"/>
        <end position="334"/>
    </location>
</feature>
<keyword evidence="2" id="KW-0812">Transmembrane</keyword>
<proteinExistence type="predicted"/>
<keyword evidence="2" id="KW-1133">Transmembrane helix</keyword>
<reference evidence="3 4" key="1">
    <citation type="submission" date="2018-05" db="EMBL/GenBank/DDBJ databases">
        <title>Genome sequencing and assembly of the regulated plant pathogen Lachnellula willkommii and related sister species for the development of diagnostic species identification markers.</title>
        <authorList>
            <person name="Giroux E."/>
            <person name="Bilodeau G."/>
        </authorList>
    </citation>
    <scope>NUCLEOTIDE SEQUENCE [LARGE SCALE GENOMIC DNA]</scope>
    <source>
        <strain evidence="3 4">CBS 268.59</strain>
    </source>
</reference>
<feature type="transmembrane region" description="Helical" evidence="2">
    <location>
        <begin position="246"/>
        <end position="267"/>
    </location>
</feature>
<protein>
    <recommendedName>
        <fullName evidence="5">Integral membrane protein</fullName>
    </recommendedName>
</protein>
<accession>A0A8T9C5T2</accession>
<evidence type="ECO:0000313" key="4">
    <source>
        <dbReference type="Proteomes" id="UP000469558"/>
    </source>
</evidence>
<evidence type="ECO:0000256" key="1">
    <source>
        <dbReference type="SAM" id="MobiDB-lite"/>
    </source>
</evidence>
<feature type="transmembrane region" description="Helical" evidence="2">
    <location>
        <begin position="279"/>
        <end position="303"/>
    </location>
</feature>
<feature type="compositionally biased region" description="Polar residues" evidence="1">
    <location>
        <begin position="1"/>
        <end position="10"/>
    </location>
</feature>
<feature type="transmembrane region" description="Helical" evidence="2">
    <location>
        <begin position="50"/>
        <end position="74"/>
    </location>
</feature>
<feature type="transmembrane region" description="Helical" evidence="2">
    <location>
        <begin position="86"/>
        <end position="108"/>
    </location>
</feature>
<feature type="region of interest" description="Disordered" evidence="1">
    <location>
        <begin position="137"/>
        <end position="165"/>
    </location>
</feature>
<gene>
    <name evidence="3" type="ORF">LSUE1_G004142</name>
</gene>
<sequence length="339" mass="37159">MDDKSPQGSSDADAMPQAPPSSHLSIKRNAGFLHRVKLMCTKFPVRDSSWWVGVTFTVGSTAFVINGFFLFLPLEAPESIFAGEAAYGVPISGVIGGLVFVLGGWSTFLEGLNLKQERNVIMTAGVIVDDVEVPEKNGGKSIDVESSPKYVSESDHEPMRHSASPSASIRQTLDTSIAPGLAMIGSPAFLWYPSMRQFRKTYWSDMCFLSGLVTFIGTWIFLVGVLTSVPGVIDFTNIPLFYGSSLFPTTFGGVLFITASVMQMLSVQRKWYIPEPLHLDWHVGFVNLIGSVGFLLAGALPYIGTEEATRQSALSSLWGSWAFLVGSFLQWYWAMENYC</sequence>
<evidence type="ECO:0000313" key="3">
    <source>
        <dbReference type="EMBL" id="TVY81069.1"/>
    </source>
</evidence>
<dbReference type="Proteomes" id="UP000469558">
    <property type="component" value="Unassembled WGS sequence"/>
</dbReference>
<comment type="caution">
    <text evidence="3">The sequence shown here is derived from an EMBL/GenBank/DDBJ whole genome shotgun (WGS) entry which is preliminary data.</text>
</comment>
<feature type="region of interest" description="Disordered" evidence="1">
    <location>
        <begin position="1"/>
        <end position="24"/>
    </location>
</feature>
<name>A0A8T9C5T2_9HELO</name>
<keyword evidence="4" id="KW-1185">Reference proteome</keyword>
<dbReference type="EMBL" id="QGMK01000555">
    <property type="protein sequence ID" value="TVY81069.1"/>
    <property type="molecule type" value="Genomic_DNA"/>
</dbReference>
<evidence type="ECO:0008006" key="5">
    <source>
        <dbReference type="Google" id="ProtNLM"/>
    </source>
</evidence>
<feature type="transmembrane region" description="Helical" evidence="2">
    <location>
        <begin position="206"/>
        <end position="226"/>
    </location>
</feature>